<proteinExistence type="predicted"/>
<gene>
    <name evidence="1" type="ordered locus">Tsac_2502</name>
</gene>
<dbReference type="BioCyc" id="TSAC1094508:GLMA-2542-MONOMER"/>
<dbReference type="AlphaFoldDB" id="I3VYA5"/>
<keyword evidence="2" id="KW-1185">Reference proteome</keyword>
<evidence type="ECO:0000313" key="2">
    <source>
        <dbReference type="Proteomes" id="UP000006178"/>
    </source>
</evidence>
<organism evidence="1 2">
    <name type="scientific">Thermoanaerobacterium saccharolyticum (strain DSM 8691 / JW/SL-YS485)</name>
    <dbReference type="NCBI Taxonomy" id="1094508"/>
    <lineage>
        <taxon>Bacteria</taxon>
        <taxon>Bacillati</taxon>
        <taxon>Bacillota</taxon>
        <taxon>Clostridia</taxon>
        <taxon>Thermoanaerobacterales</taxon>
        <taxon>Thermoanaerobacteraceae</taxon>
        <taxon>Thermoanaerobacterium</taxon>
    </lineage>
</organism>
<dbReference type="STRING" id="1094508.Tsac_2502"/>
<dbReference type="Proteomes" id="UP000006178">
    <property type="component" value="Chromosome"/>
</dbReference>
<evidence type="ECO:0000313" key="1">
    <source>
        <dbReference type="EMBL" id="AFK87500.1"/>
    </source>
</evidence>
<protein>
    <submittedName>
        <fullName evidence="1">Uncharacterized protein</fullName>
    </submittedName>
</protein>
<name>I3VYA5_THESW</name>
<dbReference type="PATRIC" id="fig|1094508.3.peg.2537"/>
<dbReference type="KEGG" id="tsh:Tsac_2502"/>
<dbReference type="EMBL" id="CP003184">
    <property type="protein sequence ID" value="AFK87500.1"/>
    <property type="molecule type" value="Genomic_DNA"/>
</dbReference>
<sequence length="68" mass="7852">MNFRCFPAIYYCNVKHLGIYCNQQDGPEEFSYGEFVFNQHHDNGNLGSIAYEKPTLMGLQKQLTGYPL</sequence>
<reference evidence="1 2" key="1">
    <citation type="journal article" date="2014" name="Appl. Environ. Microbiol.">
        <title>Profile of Secreted Hydrolases, Associated Proteins, and SlpA in Thermoanaerobacterium saccharolyticum during the Degradation of Hemicellulose.</title>
        <authorList>
            <person name="Currie D.H."/>
            <person name="Guss A.M."/>
            <person name="Herring C.D."/>
            <person name="Giannone R.J."/>
            <person name="Johnson C.M."/>
            <person name="Lankford P.K."/>
            <person name="Brown S.D."/>
            <person name="Hettich R.L."/>
            <person name="Lynd L.R."/>
        </authorList>
    </citation>
    <scope>NUCLEOTIDE SEQUENCE [LARGE SCALE GENOMIC DNA]</scope>
    <source>
        <strain evidence="2">DSM 8691 / JW/SL-YS485</strain>
    </source>
</reference>
<accession>I3VYA5</accession>